<proteinExistence type="predicted"/>
<dbReference type="AlphaFoldDB" id="A0A225M282"/>
<keyword evidence="2" id="KW-0732">Signal</keyword>
<evidence type="ECO:0000259" key="3">
    <source>
        <dbReference type="Pfam" id="PF10633"/>
    </source>
</evidence>
<gene>
    <name evidence="4" type="ORF">CEY11_21855</name>
</gene>
<organism evidence="4 5">
    <name type="scientific">Candidimonas nitroreducens</name>
    <dbReference type="NCBI Taxonomy" id="683354"/>
    <lineage>
        <taxon>Bacteria</taxon>
        <taxon>Pseudomonadati</taxon>
        <taxon>Pseudomonadota</taxon>
        <taxon>Betaproteobacteria</taxon>
        <taxon>Burkholderiales</taxon>
        <taxon>Alcaligenaceae</taxon>
        <taxon>Candidimonas</taxon>
    </lineage>
</organism>
<accession>A0A225M282</accession>
<keyword evidence="1" id="KW-1133">Transmembrane helix</keyword>
<dbReference type="Gene3D" id="2.60.40.10">
    <property type="entry name" value="Immunoglobulins"/>
    <property type="match status" value="1"/>
</dbReference>
<dbReference type="PANTHER" id="PTHR39198">
    <property type="entry name" value="HYPOTHETICAL MEMBRANE PROTEIN, CONSERVED"/>
    <property type="match status" value="1"/>
</dbReference>
<dbReference type="OrthoDB" id="8631677at2"/>
<dbReference type="PANTHER" id="PTHR39198:SF1">
    <property type="entry name" value="ALPHA-GALACTOSIDASE NEW3 DOMAIN-CONTAINING PROTEIN"/>
    <property type="match status" value="1"/>
</dbReference>
<feature type="chain" id="PRO_5012827311" description="Alpha-galactosidase NEW3 domain-containing protein" evidence="2">
    <location>
        <begin position="24"/>
        <end position="389"/>
    </location>
</feature>
<evidence type="ECO:0000256" key="1">
    <source>
        <dbReference type="SAM" id="Phobius"/>
    </source>
</evidence>
<dbReference type="RefSeq" id="WP_088605550.1">
    <property type="nucleotide sequence ID" value="NZ_NJIH01000014.1"/>
</dbReference>
<evidence type="ECO:0000313" key="5">
    <source>
        <dbReference type="Proteomes" id="UP000214603"/>
    </source>
</evidence>
<evidence type="ECO:0000313" key="4">
    <source>
        <dbReference type="EMBL" id="OWT54802.1"/>
    </source>
</evidence>
<feature type="transmembrane region" description="Helical" evidence="1">
    <location>
        <begin position="363"/>
        <end position="384"/>
    </location>
</feature>
<evidence type="ECO:0000256" key="2">
    <source>
        <dbReference type="SAM" id="SignalP"/>
    </source>
</evidence>
<feature type="signal peptide" evidence="2">
    <location>
        <begin position="1"/>
        <end position="23"/>
    </location>
</feature>
<keyword evidence="1" id="KW-0812">Transmembrane</keyword>
<dbReference type="InterPro" id="IPR018905">
    <property type="entry name" value="A-galactase_NEW3"/>
</dbReference>
<protein>
    <recommendedName>
        <fullName evidence="3">Alpha-galactosidase NEW3 domain-containing protein</fullName>
    </recommendedName>
</protein>
<feature type="domain" description="Alpha-galactosidase NEW3" evidence="3">
    <location>
        <begin position="269"/>
        <end position="342"/>
    </location>
</feature>
<dbReference type="Proteomes" id="UP000214603">
    <property type="component" value="Unassembled WGS sequence"/>
</dbReference>
<dbReference type="InterPro" id="IPR013783">
    <property type="entry name" value="Ig-like_fold"/>
</dbReference>
<keyword evidence="1" id="KW-0472">Membrane</keyword>
<keyword evidence="5" id="KW-1185">Reference proteome</keyword>
<dbReference type="Pfam" id="PF10633">
    <property type="entry name" value="NPCBM_assoc"/>
    <property type="match status" value="1"/>
</dbReference>
<reference evidence="5" key="1">
    <citation type="submission" date="2017-06" db="EMBL/GenBank/DDBJ databases">
        <title>Herbaspirillum phytohormonus sp. nov., isolated from the root nodule of Robinia pseudoacacia in lead-zinc mine.</title>
        <authorList>
            <person name="Fan M."/>
            <person name="Lin Y."/>
        </authorList>
    </citation>
    <scope>NUCLEOTIDE SEQUENCE [LARGE SCALE GENOMIC DNA]</scope>
    <source>
        <strain evidence="5">SC-089</strain>
    </source>
</reference>
<dbReference type="EMBL" id="NJIH01000014">
    <property type="protein sequence ID" value="OWT54802.1"/>
    <property type="molecule type" value="Genomic_DNA"/>
</dbReference>
<comment type="caution">
    <text evidence="4">The sequence shown here is derived from an EMBL/GenBank/DDBJ whole genome shotgun (WGS) entry which is preliminary data.</text>
</comment>
<name>A0A225M282_9BURK</name>
<sequence>MRSLLSLFVTALLSLFLASAALAEGSGSKVQGFYLLTDYPSVTLRPGSTSTVSLELDNRGMAPERMALHVDGVPKGWKATLLGGGQPVGAAMPGTDSNVSLQLQVKVPADAAKQTRTLTVQADGGGQKLSLPIDVALADQLPSKLSLEAKLPELKGGPSSSFDYQFTIKNDSGKDLLVSMNAQAPQYFDATFTESYGSQQLSSVPIKAGASKDIKLSVRPPNLVKPGNYPITVTVAAGDTTATTKLKLDIVGQPHLTLAGRNGLMSTSAEAGKASTFPVVLTNDGSAPAQNIKLSATAPSGWRVDFQPKSVEQIPPGQHTEVQAHITPSDKSLAGDYMVNLQSASQGQSANGDLRVSVTTSSLWGIIGAVLIAIAILILVGAVARYGRR</sequence>